<keyword evidence="1" id="KW-0862">Zinc</keyword>
<evidence type="ECO:0000313" key="5">
    <source>
        <dbReference type="EMBL" id="KAK6992182.1"/>
    </source>
</evidence>
<evidence type="ECO:0000256" key="1">
    <source>
        <dbReference type="PROSITE-ProRule" id="PRU00175"/>
    </source>
</evidence>
<feature type="compositionally biased region" description="Low complexity" evidence="2">
    <location>
        <begin position="234"/>
        <end position="244"/>
    </location>
</feature>
<dbReference type="EMBL" id="JAWWNJ010000112">
    <property type="protein sequence ID" value="KAK6992182.1"/>
    <property type="molecule type" value="Genomic_DNA"/>
</dbReference>
<feature type="region of interest" description="Disordered" evidence="2">
    <location>
        <begin position="61"/>
        <end position="80"/>
    </location>
</feature>
<feature type="region of interest" description="Disordered" evidence="2">
    <location>
        <begin position="170"/>
        <end position="244"/>
    </location>
</feature>
<feature type="domain" description="RING-type" evidence="3">
    <location>
        <begin position="105"/>
        <end position="166"/>
    </location>
</feature>
<keyword evidence="1" id="KW-0479">Metal-binding</keyword>
<feature type="compositionally biased region" description="Polar residues" evidence="2">
    <location>
        <begin position="318"/>
        <end position="328"/>
    </location>
</feature>
<evidence type="ECO:0000313" key="6">
    <source>
        <dbReference type="Proteomes" id="UP001362999"/>
    </source>
</evidence>
<dbReference type="InterPro" id="IPR013083">
    <property type="entry name" value="Znf_RING/FYVE/PHD"/>
</dbReference>
<dbReference type="InterPro" id="IPR033511">
    <property type="entry name" value="Cdc24/Scd1_PH_dom"/>
</dbReference>
<dbReference type="SUPFAM" id="SSF53300">
    <property type="entry name" value="vWA-like"/>
    <property type="match status" value="1"/>
</dbReference>
<dbReference type="Proteomes" id="UP001362999">
    <property type="component" value="Unassembled WGS sequence"/>
</dbReference>
<dbReference type="InterPro" id="IPR011993">
    <property type="entry name" value="PH-like_dom_sf"/>
</dbReference>
<sequence length="1149" mass="125118">MSWTPTNSYRGALSPHRSSDQLSAPLSPAYTQPRKAPAPPSQPFSLSAVFDRTRARVPSLRSVYSTSSNTTANSDRSNAHPYSVMHVAPLPVVTNQENPEDDEECPVCLEPLSFSFRLPGEKPHIVPECGHALHEACFTAVYGPPPSQARSTVPRKSNLGVCGVCRRPMKVGDGDSSKSNKLASLTGVGPRDAGGTALYPGRDTPTMGSRKGRSQSHSRYDPNDDDPVEHVHSSSKSHTGSEHSSYIVAPSIQVRPEFSSLTRSNDNTQPLTCIVVIELPGKRITNGPVPGPVMSDIRTGSRSGRSSPRSESNRQYQRKPSNPDLNSRGSERGDRSPPQYASSHGHDRGESEEDSPFVAITEDLRNRIIDWKGHPMSDLGPLQMYDLLGVRRDATVREFYVYLFKEALICVAEERKRSLGRLLSNASGMSDAASSTSTAPRGVLRLRGRIYVRHIKHVTATSSAGEMSLTIDMEDELASFILIFKDRVSLEAWRSKIQGLVNSFQSHNPSANRGEAERPLDMEEFGGSAKAMRMLSGGTTSTASTGESSLLNGSSARSTMSSSTSHGSLPPPRGHPGYENKLSPLGEDDESLTAYDSPTNLVTPYTSAGPSNSLTPLPHPPLDLILVISLPPPGAAPSTAALKVRVIKATLDFVLASLGSKDRLSLVTFEVGQSGKVRRTPFLGVSKAQSRQRLEKFVDEIGVRVDDSSDEFLVRGSKDEKTDVVTAVNHGLDVVLQRKSKNPVSGMLLVSDASDSTRRAQMDLVLARAEAANVPIHSFGYGRSHDPASLWLMSNHTSGTYTFVKDWYDLRDCVAGCVGGMMSIGLLSMKLHMKIVDGLRFRIRKVSGGPSSILASDGQNVDVEVGELRYGERKEMLIELELDNSDMQAKMQAARQQQQQHGRGGNGMSRTMNATDQFVASLGLDALAIDDAPDFADGMMDRMIDEVPVVEVDGSFFDPAAAKHVSRLAHPVLLTVTLLPAQAGVQRPPSAVSDPVIVRRRMELLASDMITRALVLVSRRNFPQAQKILGETKRILHTVLQTISRSLPPPNPNYNGNGGGTTRNRRELLTLAAVRAMQAMLQDLAILSEALDENVELFAHDQRNFGAQQAMILRDQKSWTGRSATERLFWTTDNSIELVSRSTDWVARD</sequence>
<dbReference type="InterPro" id="IPR051266">
    <property type="entry name" value="CLCR"/>
</dbReference>
<comment type="caution">
    <text evidence="5">The sequence shown here is derived from an EMBL/GenBank/DDBJ whole genome shotgun (WGS) entry which is preliminary data.</text>
</comment>
<feature type="region of interest" description="Disordered" evidence="2">
    <location>
        <begin position="1"/>
        <end position="46"/>
    </location>
</feature>
<dbReference type="SUPFAM" id="SSF57850">
    <property type="entry name" value="RING/U-box"/>
    <property type="match status" value="1"/>
</dbReference>
<dbReference type="CDD" id="cd13246">
    <property type="entry name" value="PH_Scd1"/>
    <property type="match status" value="1"/>
</dbReference>
<dbReference type="InterPro" id="IPR036465">
    <property type="entry name" value="vWFA_dom_sf"/>
</dbReference>
<dbReference type="AlphaFoldDB" id="A0AAV9ZTT6"/>
<gene>
    <name evidence="5" type="ORF">R3P38DRAFT_3087452</name>
</gene>
<feature type="compositionally biased region" description="Low complexity" evidence="2">
    <location>
        <begin position="888"/>
        <end position="900"/>
    </location>
</feature>
<feature type="compositionally biased region" description="Polar residues" evidence="2">
    <location>
        <begin position="62"/>
        <end position="76"/>
    </location>
</feature>
<feature type="region of interest" description="Disordered" evidence="2">
    <location>
        <begin position="888"/>
        <end position="910"/>
    </location>
</feature>
<dbReference type="PROSITE" id="PS50234">
    <property type="entry name" value="VWFA"/>
    <property type="match status" value="1"/>
</dbReference>
<accession>A0AAV9ZTT6</accession>
<evidence type="ECO:0000256" key="2">
    <source>
        <dbReference type="SAM" id="MobiDB-lite"/>
    </source>
</evidence>
<feature type="compositionally biased region" description="Low complexity" evidence="2">
    <location>
        <begin position="295"/>
        <end position="314"/>
    </location>
</feature>
<name>A0AAV9ZTT6_9AGAR</name>
<feature type="region of interest" description="Disordered" evidence="2">
    <location>
        <begin position="536"/>
        <end position="594"/>
    </location>
</feature>
<dbReference type="Gene3D" id="3.30.40.10">
    <property type="entry name" value="Zinc/RING finger domain, C3HC4 (zinc finger)"/>
    <property type="match status" value="1"/>
</dbReference>
<organism evidence="5 6">
    <name type="scientific">Favolaschia claudopus</name>
    <dbReference type="NCBI Taxonomy" id="2862362"/>
    <lineage>
        <taxon>Eukaryota</taxon>
        <taxon>Fungi</taxon>
        <taxon>Dikarya</taxon>
        <taxon>Basidiomycota</taxon>
        <taxon>Agaricomycotina</taxon>
        <taxon>Agaricomycetes</taxon>
        <taxon>Agaricomycetidae</taxon>
        <taxon>Agaricales</taxon>
        <taxon>Marasmiineae</taxon>
        <taxon>Mycenaceae</taxon>
        <taxon>Favolaschia</taxon>
    </lineage>
</organism>
<keyword evidence="6" id="KW-1185">Reference proteome</keyword>
<dbReference type="InterPro" id="IPR001841">
    <property type="entry name" value="Znf_RING"/>
</dbReference>
<evidence type="ECO:0000259" key="4">
    <source>
        <dbReference type="PROSITE" id="PS50234"/>
    </source>
</evidence>
<dbReference type="GO" id="GO:0005085">
    <property type="term" value="F:guanyl-nucleotide exchange factor activity"/>
    <property type="evidence" value="ECO:0007669"/>
    <property type="project" value="InterPro"/>
</dbReference>
<proteinExistence type="predicted"/>
<protein>
    <submittedName>
        <fullName evidence="5">Pleckstrin homology domain-containing protein</fullName>
    </submittedName>
</protein>
<dbReference type="InterPro" id="IPR002035">
    <property type="entry name" value="VWF_A"/>
</dbReference>
<keyword evidence="1" id="KW-0863">Zinc-finger</keyword>
<reference evidence="5 6" key="1">
    <citation type="journal article" date="2024" name="J Genomics">
        <title>Draft genome sequencing and assembly of Favolaschia claudopus CIRM-BRFM 2984 isolated from oak limbs.</title>
        <authorList>
            <person name="Navarro D."/>
            <person name="Drula E."/>
            <person name="Chaduli D."/>
            <person name="Cazenave R."/>
            <person name="Ahrendt S."/>
            <person name="Wang J."/>
            <person name="Lipzen A."/>
            <person name="Daum C."/>
            <person name="Barry K."/>
            <person name="Grigoriev I.V."/>
            <person name="Favel A."/>
            <person name="Rosso M.N."/>
            <person name="Martin F."/>
        </authorList>
    </citation>
    <scope>NUCLEOTIDE SEQUENCE [LARGE SCALE GENOMIC DNA]</scope>
    <source>
        <strain evidence="5 6">CIRM-BRFM 2984</strain>
    </source>
</reference>
<feature type="region of interest" description="Disordered" evidence="2">
    <location>
        <begin position="282"/>
        <end position="356"/>
    </location>
</feature>
<dbReference type="PANTHER" id="PTHR10579:SF43">
    <property type="entry name" value="ZINC FINGER (C3HC4-TYPE RING FINGER) FAMILY PROTEIN"/>
    <property type="match status" value="1"/>
</dbReference>
<feature type="compositionally biased region" description="Basic and acidic residues" evidence="2">
    <location>
        <begin position="218"/>
        <end position="232"/>
    </location>
</feature>
<evidence type="ECO:0000259" key="3">
    <source>
        <dbReference type="PROSITE" id="PS50089"/>
    </source>
</evidence>
<dbReference type="SMART" id="SM00184">
    <property type="entry name" value="RING"/>
    <property type="match status" value="1"/>
</dbReference>
<feature type="compositionally biased region" description="Low complexity" evidence="2">
    <location>
        <begin position="536"/>
        <end position="568"/>
    </location>
</feature>
<dbReference type="PANTHER" id="PTHR10579">
    <property type="entry name" value="CALCIUM-ACTIVATED CHLORIDE CHANNEL REGULATOR"/>
    <property type="match status" value="1"/>
</dbReference>
<dbReference type="Gene3D" id="3.40.50.410">
    <property type="entry name" value="von Willebrand factor, type A domain"/>
    <property type="match status" value="1"/>
</dbReference>
<dbReference type="GO" id="GO:0008270">
    <property type="term" value="F:zinc ion binding"/>
    <property type="evidence" value="ECO:0007669"/>
    <property type="project" value="UniProtKB-KW"/>
</dbReference>
<dbReference type="Gene3D" id="2.30.29.30">
    <property type="entry name" value="Pleckstrin-homology domain (PH domain)/Phosphotyrosine-binding domain (PTB)"/>
    <property type="match status" value="1"/>
</dbReference>
<dbReference type="Pfam" id="PF15411">
    <property type="entry name" value="PH_10"/>
    <property type="match status" value="1"/>
</dbReference>
<feature type="domain" description="VWFA" evidence="4">
    <location>
        <begin position="623"/>
        <end position="818"/>
    </location>
</feature>
<dbReference type="PROSITE" id="PS50089">
    <property type="entry name" value="ZF_RING_2"/>
    <property type="match status" value="1"/>
</dbReference>